<accession>A0A6G0YTH0</accession>
<dbReference type="Pfam" id="PF07993">
    <property type="entry name" value="NAD_binding_4"/>
    <property type="match status" value="1"/>
</dbReference>
<comment type="catalytic activity">
    <reaction evidence="1">
        <text>a long-chain fatty acyl-CoA + 2 NADPH + 2 H(+) = a long-chain primary fatty alcohol + 2 NADP(+) + CoA</text>
        <dbReference type="Rhea" id="RHEA:52716"/>
        <dbReference type="ChEBI" id="CHEBI:15378"/>
        <dbReference type="ChEBI" id="CHEBI:57287"/>
        <dbReference type="ChEBI" id="CHEBI:57783"/>
        <dbReference type="ChEBI" id="CHEBI:58349"/>
        <dbReference type="ChEBI" id="CHEBI:77396"/>
        <dbReference type="ChEBI" id="CHEBI:83139"/>
        <dbReference type="EC" id="1.2.1.84"/>
    </reaction>
</comment>
<reference evidence="3 4" key="1">
    <citation type="submission" date="2019-08" db="EMBL/GenBank/DDBJ databases">
        <title>Whole genome of Aphis craccivora.</title>
        <authorList>
            <person name="Voronova N.V."/>
            <person name="Shulinski R.S."/>
            <person name="Bandarenka Y.V."/>
            <person name="Zhorov D.G."/>
            <person name="Warner D."/>
        </authorList>
    </citation>
    <scope>NUCLEOTIDE SEQUENCE [LARGE SCALE GENOMIC DNA]</scope>
    <source>
        <strain evidence="3">180601</strain>
        <tissue evidence="3">Whole Body</tissue>
    </source>
</reference>
<evidence type="ECO:0000313" key="4">
    <source>
        <dbReference type="Proteomes" id="UP000478052"/>
    </source>
</evidence>
<evidence type="ECO:0000259" key="2">
    <source>
        <dbReference type="Pfam" id="PF07993"/>
    </source>
</evidence>
<dbReference type="SUPFAM" id="SSF51735">
    <property type="entry name" value="NAD(P)-binding Rossmann-fold domains"/>
    <property type="match status" value="1"/>
</dbReference>
<dbReference type="InterPro" id="IPR036291">
    <property type="entry name" value="NAD(P)-bd_dom_sf"/>
</dbReference>
<name>A0A6G0YTH0_APHCR</name>
<protein>
    <recommendedName>
        <fullName evidence="1">Fatty acyl-CoA reductase</fullName>
        <ecNumber evidence="1">1.2.1.84</ecNumber>
    </recommendedName>
</protein>
<keyword evidence="1" id="KW-0560">Oxidoreductase</keyword>
<dbReference type="GO" id="GO:0080019">
    <property type="term" value="F:alcohol-forming very long-chain fatty acyl-CoA reductase activity"/>
    <property type="evidence" value="ECO:0007669"/>
    <property type="project" value="InterPro"/>
</dbReference>
<dbReference type="Gene3D" id="3.40.50.720">
    <property type="entry name" value="NAD(P)-binding Rossmann-like Domain"/>
    <property type="match status" value="1"/>
</dbReference>
<dbReference type="EC" id="1.2.1.84" evidence="1"/>
<dbReference type="AlphaFoldDB" id="A0A6G0YTH0"/>
<organism evidence="3 4">
    <name type="scientific">Aphis craccivora</name>
    <name type="common">Cowpea aphid</name>
    <dbReference type="NCBI Taxonomy" id="307492"/>
    <lineage>
        <taxon>Eukaryota</taxon>
        <taxon>Metazoa</taxon>
        <taxon>Ecdysozoa</taxon>
        <taxon>Arthropoda</taxon>
        <taxon>Hexapoda</taxon>
        <taxon>Insecta</taxon>
        <taxon>Pterygota</taxon>
        <taxon>Neoptera</taxon>
        <taxon>Paraneoptera</taxon>
        <taxon>Hemiptera</taxon>
        <taxon>Sternorrhyncha</taxon>
        <taxon>Aphidomorpha</taxon>
        <taxon>Aphidoidea</taxon>
        <taxon>Aphididae</taxon>
        <taxon>Aphidini</taxon>
        <taxon>Aphis</taxon>
        <taxon>Aphis</taxon>
    </lineage>
</organism>
<keyword evidence="4" id="KW-1185">Reference proteome</keyword>
<dbReference type="PANTHER" id="PTHR11011:SF116">
    <property type="entry name" value="FATTY ACYL-COA REDUCTASE CG5065-RELATED"/>
    <property type="match status" value="1"/>
</dbReference>
<keyword evidence="1" id="KW-0521">NADP</keyword>
<dbReference type="InterPro" id="IPR013120">
    <property type="entry name" value="FAR_NAD-bd"/>
</dbReference>
<feature type="domain" description="Thioester reductase (TE)" evidence="2">
    <location>
        <begin position="18"/>
        <end position="149"/>
    </location>
</feature>
<evidence type="ECO:0000313" key="3">
    <source>
        <dbReference type="EMBL" id="KAF0761010.1"/>
    </source>
</evidence>
<gene>
    <name evidence="3" type="ORF">FWK35_00018577</name>
</gene>
<dbReference type="Proteomes" id="UP000478052">
    <property type="component" value="Unassembled WGS sequence"/>
</dbReference>
<comment type="caution">
    <text evidence="3">The sequence shown here is derived from an EMBL/GenBank/DDBJ whole genome shotgun (WGS) entry which is preliminary data.</text>
</comment>
<dbReference type="OrthoDB" id="429813at2759"/>
<evidence type="ECO:0000256" key="1">
    <source>
        <dbReference type="RuleBase" id="RU363097"/>
    </source>
</evidence>
<sequence length="153" mass="17462">MLAIMSIKEFYYGCSIFITGGTGFMGKVLIEKLLRSCPGIKNIYVLMRNRKDKCITDRVKDMLALPLFDKIRKENPGVAENKIIPILGDMAEIRLGINDEDYDMLVRNVSIVFHVAATVRFDEPIRDAIIKNVRGTREVVRLSEQMKNLIVKI</sequence>
<dbReference type="GO" id="GO:0005777">
    <property type="term" value="C:peroxisome"/>
    <property type="evidence" value="ECO:0007669"/>
    <property type="project" value="TreeGrafter"/>
</dbReference>
<dbReference type="GO" id="GO:0035336">
    <property type="term" value="P:long-chain fatty-acyl-CoA metabolic process"/>
    <property type="evidence" value="ECO:0007669"/>
    <property type="project" value="TreeGrafter"/>
</dbReference>
<dbReference type="GO" id="GO:0102965">
    <property type="term" value="F:alcohol-forming long-chain fatty acyl-CoA reductase activity"/>
    <property type="evidence" value="ECO:0007669"/>
    <property type="project" value="UniProtKB-EC"/>
</dbReference>
<dbReference type="InterPro" id="IPR026055">
    <property type="entry name" value="FAR"/>
</dbReference>
<comment type="function">
    <text evidence="1">Catalyzes the reduction of fatty acyl-CoA to fatty alcohols.</text>
</comment>
<proteinExistence type="inferred from homology"/>
<comment type="similarity">
    <text evidence="1">Belongs to the fatty acyl-CoA reductase family.</text>
</comment>
<dbReference type="EMBL" id="VUJU01002513">
    <property type="protein sequence ID" value="KAF0761010.1"/>
    <property type="molecule type" value="Genomic_DNA"/>
</dbReference>
<keyword evidence="1" id="KW-0444">Lipid biosynthesis</keyword>
<dbReference type="PANTHER" id="PTHR11011">
    <property type="entry name" value="MALE STERILITY PROTEIN 2-RELATED"/>
    <property type="match status" value="1"/>
</dbReference>
<keyword evidence="1" id="KW-0443">Lipid metabolism</keyword>